<keyword evidence="7" id="KW-0418">Kinase</keyword>
<dbReference type="GO" id="GO:0031932">
    <property type="term" value="C:TORC2 complex"/>
    <property type="evidence" value="ECO:0007669"/>
    <property type="project" value="TreeGrafter"/>
</dbReference>
<dbReference type="CDD" id="cd05169">
    <property type="entry name" value="PIKKc_TOR"/>
    <property type="match status" value="1"/>
</dbReference>
<dbReference type="Gene3D" id="3.30.1010.10">
    <property type="entry name" value="Phosphatidylinositol 3-kinase Catalytic Subunit, Chain A, domain 4"/>
    <property type="match status" value="1"/>
</dbReference>
<comment type="caution">
    <text evidence="15">The sequence shown here is derived from an EMBL/GenBank/DDBJ whole genome shotgun (WGS) entry which is preliminary data.</text>
</comment>
<accession>A0A815IUC6</accession>
<proteinExistence type="inferred from homology"/>
<keyword evidence="8" id="KW-0067">ATP-binding</keyword>
<dbReference type="FunFam" id="1.10.1070.11:FF:000039">
    <property type="entry name" value="Serine/threonine-protein kinase TOR"/>
    <property type="match status" value="1"/>
</dbReference>
<name>A0A815IUC6_9BILA</name>
<dbReference type="EMBL" id="CAJNOH010004544">
    <property type="protein sequence ID" value="CAF1372984.1"/>
    <property type="molecule type" value="Genomic_DNA"/>
</dbReference>
<feature type="domain" description="FATC" evidence="14">
    <location>
        <begin position="1033"/>
        <end position="1065"/>
    </location>
</feature>
<feature type="domain" description="FAT" evidence="13">
    <location>
        <begin position="1"/>
        <end position="500"/>
    </location>
</feature>
<comment type="catalytic activity">
    <reaction evidence="9">
        <text>L-threonyl-[protein] + ATP = O-phospho-L-threonyl-[protein] + ADP + H(+)</text>
        <dbReference type="Rhea" id="RHEA:46608"/>
        <dbReference type="Rhea" id="RHEA-COMP:11060"/>
        <dbReference type="Rhea" id="RHEA-COMP:11605"/>
        <dbReference type="ChEBI" id="CHEBI:15378"/>
        <dbReference type="ChEBI" id="CHEBI:30013"/>
        <dbReference type="ChEBI" id="CHEBI:30616"/>
        <dbReference type="ChEBI" id="CHEBI:61977"/>
        <dbReference type="ChEBI" id="CHEBI:456216"/>
        <dbReference type="EC" id="2.7.11.1"/>
    </reaction>
</comment>
<dbReference type="Pfam" id="PF08771">
    <property type="entry name" value="FRB_dom"/>
    <property type="match status" value="1"/>
</dbReference>
<evidence type="ECO:0000313" key="15">
    <source>
        <dbReference type="EMBL" id="CAF1372984.1"/>
    </source>
</evidence>
<dbReference type="SMART" id="SM01343">
    <property type="entry name" value="FATC"/>
    <property type="match status" value="1"/>
</dbReference>
<keyword evidence="6" id="KW-0547">Nucleotide-binding</keyword>
<dbReference type="PROSITE" id="PS50290">
    <property type="entry name" value="PI3_4_KINASE_3"/>
    <property type="match status" value="1"/>
</dbReference>
<keyword evidence="4" id="KW-0808">Transferase</keyword>
<dbReference type="InterPro" id="IPR018936">
    <property type="entry name" value="PI3/4_kinase_CS"/>
</dbReference>
<dbReference type="GO" id="GO:0005634">
    <property type="term" value="C:nucleus"/>
    <property type="evidence" value="ECO:0007669"/>
    <property type="project" value="TreeGrafter"/>
</dbReference>
<keyword evidence="5" id="KW-0677">Repeat</keyword>
<dbReference type="PROSITE" id="PS51190">
    <property type="entry name" value="FATC"/>
    <property type="match status" value="1"/>
</dbReference>
<dbReference type="SMART" id="SM01345">
    <property type="entry name" value="Rapamycin_bind"/>
    <property type="match status" value="1"/>
</dbReference>
<dbReference type="Proteomes" id="UP000663854">
    <property type="component" value="Unassembled WGS sequence"/>
</dbReference>
<dbReference type="Gene3D" id="1.10.1070.11">
    <property type="entry name" value="Phosphatidylinositol 3-/4-kinase, catalytic domain"/>
    <property type="match status" value="1"/>
</dbReference>
<evidence type="ECO:0000256" key="9">
    <source>
        <dbReference type="ARBA" id="ARBA00047899"/>
    </source>
</evidence>
<evidence type="ECO:0000256" key="1">
    <source>
        <dbReference type="ARBA" id="ARBA00011031"/>
    </source>
</evidence>
<dbReference type="InterPro" id="IPR003152">
    <property type="entry name" value="FATC_dom"/>
</dbReference>
<dbReference type="Pfam" id="PF02260">
    <property type="entry name" value="FATC"/>
    <property type="match status" value="1"/>
</dbReference>
<dbReference type="PANTHER" id="PTHR11139:SF9">
    <property type="entry name" value="SERINE_THREONINE-PROTEIN KINASE MTOR"/>
    <property type="match status" value="1"/>
</dbReference>
<evidence type="ECO:0000256" key="5">
    <source>
        <dbReference type="ARBA" id="ARBA00022737"/>
    </source>
</evidence>
<evidence type="ECO:0000256" key="7">
    <source>
        <dbReference type="ARBA" id="ARBA00022777"/>
    </source>
</evidence>
<dbReference type="EC" id="2.7.11.1" evidence="2"/>
<dbReference type="GO" id="GO:0044877">
    <property type="term" value="F:protein-containing complex binding"/>
    <property type="evidence" value="ECO:0007669"/>
    <property type="project" value="InterPro"/>
</dbReference>
<dbReference type="InterPro" id="IPR057564">
    <property type="entry name" value="HEAT_ATR"/>
</dbReference>
<protein>
    <recommendedName>
        <fullName evidence="2">non-specific serine/threonine protein kinase</fullName>
        <ecNumber evidence="2">2.7.11.1</ecNumber>
    </recommendedName>
</protein>
<evidence type="ECO:0000256" key="10">
    <source>
        <dbReference type="ARBA" id="ARBA00048679"/>
    </source>
</evidence>
<dbReference type="InterPro" id="IPR050517">
    <property type="entry name" value="DDR_Repair_Kinase"/>
</dbReference>
<reference evidence="15" key="1">
    <citation type="submission" date="2021-02" db="EMBL/GenBank/DDBJ databases">
        <authorList>
            <person name="Nowell W R."/>
        </authorList>
    </citation>
    <scope>NUCLEOTIDE SEQUENCE</scope>
</reference>
<dbReference type="PROSITE" id="PS00916">
    <property type="entry name" value="PI3_4_KINASE_2"/>
    <property type="match status" value="1"/>
</dbReference>
<evidence type="ECO:0000256" key="8">
    <source>
        <dbReference type="ARBA" id="ARBA00022840"/>
    </source>
</evidence>
<dbReference type="Pfam" id="PF02259">
    <property type="entry name" value="FAT"/>
    <property type="match status" value="1"/>
</dbReference>
<dbReference type="GO" id="GO:0005524">
    <property type="term" value="F:ATP binding"/>
    <property type="evidence" value="ECO:0007669"/>
    <property type="project" value="UniProtKB-KW"/>
</dbReference>
<dbReference type="GO" id="GO:0031931">
    <property type="term" value="C:TORC1 complex"/>
    <property type="evidence" value="ECO:0007669"/>
    <property type="project" value="TreeGrafter"/>
</dbReference>
<dbReference type="EMBL" id="CAJNOL010005984">
    <property type="protein sequence ID" value="CAF1612549.1"/>
    <property type="molecule type" value="Genomic_DNA"/>
</dbReference>
<evidence type="ECO:0000256" key="3">
    <source>
        <dbReference type="ARBA" id="ARBA00022527"/>
    </source>
</evidence>
<comment type="similarity">
    <text evidence="1">Belongs to the PI3/PI4-kinase family.</text>
</comment>
<dbReference type="SMART" id="SM00146">
    <property type="entry name" value="PI3Kc"/>
    <property type="match status" value="1"/>
</dbReference>
<dbReference type="PANTHER" id="PTHR11139">
    <property type="entry name" value="ATAXIA TELANGIECTASIA MUTATED ATM -RELATED"/>
    <property type="match status" value="1"/>
</dbReference>
<evidence type="ECO:0000256" key="11">
    <source>
        <dbReference type="SAM" id="MobiDB-lite"/>
    </source>
</evidence>
<sequence length="1065" mass="124687">MATRAAWSLGNMIDMEKYYIHIPNTNFEGAYYRAIDAIRKDNYRQAQDSIDLARELLDVELTTLVNESYNRAYSAMINAQLLSELEEVWYYKISPERRQSIYENWQKRMQGNQPIVDDYHRLLLTHSLCLPMAQDLQSWIKLANLCRKSNRLIMADFIFKELTRTILNDQINLNHDRSIINSNTSLIDQQLVKYEKAKYDWYCLTTTRQRLVLEKQNFEQVSLIEENINIKLEQNHQEQLKLIEDMKEMIIKECLPILNNLRKQTTTSTTSENILTGIIQNVNTISQLSSFPVTIKNATSFQTANQHEQRLRQLISKCYLRIGTWEHELFNITDDSILAEIMKNYKYAWKYDNSNYKAWNAYAILNYDAVNYFKQQQQNLDIFNDTYQILIAKMICCTISAVKGLFKSIILSKVKYCLQNTLRLLTLLFEYGQYHEVYEAITEGNRTVPIEVWLYVLPQLIARIDSSKPLVNKLIHHLLIDIGQQHPQALIYPLIVASKSIVHDREFAANRVLNNMREHSHTLIHQALIISEELIRISVLWHEKWYKGLQVALEQYSTNRNISGMIETLEPLHATIEHGSTTVNERKFLDSYGNDLTEAHEYIRRFQQTRDQNELIQAWHLYYQVFTCIRTQLANITSLELEHISPRLTINCQNLELAVPGTYEPHKSSITIRNIQSSIKIITSKQRPRKISIKGSDGYEYVFLLKGHEDLRQDERVMQLFGLVNEFLLTNDETRRRNFTMQCYPVIPLAPNNGLLGWIAQCDTIHTLIKEHREKACIPFGIEYTYAREKAPHYDRLPLLNKVEIFQNVLNSFEGDDLAKILWHKSSNAEIWLNRRSNYIRSLAVMSMVGYILGLGDRHTSNLMLDRISGKIVHIDFGDCFEVAMIREKFPEKIPFRLTRMLCKAMEVTGIDGIFRMTCEYVMDVLRKNRDSLMAVLEAFVHDPLLSWRLLKNNNNNEQQSTTISKTSSHLPEQQHYQSHLSIINEEDNEHESTVGEKIQQQHNQESGQVIRAVEIMNRVREKLTGNDFHREQPIDTPTQVELLIQQATSHENLCQLYIGWCPFW</sequence>
<dbReference type="PROSITE" id="PS00915">
    <property type="entry name" value="PI3_4_KINASE_1"/>
    <property type="match status" value="1"/>
</dbReference>
<organism evidence="15 17">
    <name type="scientific">Rotaria sordida</name>
    <dbReference type="NCBI Taxonomy" id="392033"/>
    <lineage>
        <taxon>Eukaryota</taxon>
        <taxon>Metazoa</taxon>
        <taxon>Spiralia</taxon>
        <taxon>Gnathifera</taxon>
        <taxon>Rotifera</taxon>
        <taxon>Eurotatoria</taxon>
        <taxon>Bdelloidea</taxon>
        <taxon>Philodinida</taxon>
        <taxon>Philodinidae</taxon>
        <taxon>Rotaria</taxon>
    </lineage>
</organism>
<gene>
    <name evidence="16" type="ORF">JXQ802_LOCUS49569</name>
    <name evidence="15" type="ORF">PYM288_LOCUS33456</name>
</gene>
<evidence type="ECO:0000256" key="2">
    <source>
        <dbReference type="ARBA" id="ARBA00012513"/>
    </source>
</evidence>
<dbReference type="InterPro" id="IPR036940">
    <property type="entry name" value="PI3/4_kinase_cat_sf"/>
</dbReference>
<evidence type="ECO:0000313" key="17">
    <source>
        <dbReference type="Proteomes" id="UP000663854"/>
    </source>
</evidence>
<evidence type="ECO:0000259" key="14">
    <source>
        <dbReference type="PROSITE" id="PS51190"/>
    </source>
</evidence>
<dbReference type="GO" id="GO:0004674">
    <property type="term" value="F:protein serine/threonine kinase activity"/>
    <property type="evidence" value="ECO:0007669"/>
    <property type="project" value="UniProtKB-KW"/>
</dbReference>
<evidence type="ECO:0000256" key="6">
    <source>
        <dbReference type="ARBA" id="ARBA00022741"/>
    </source>
</evidence>
<evidence type="ECO:0000259" key="13">
    <source>
        <dbReference type="PROSITE" id="PS51189"/>
    </source>
</evidence>
<evidence type="ECO:0000259" key="12">
    <source>
        <dbReference type="PROSITE" id="PS50290"/>
    </source>
</evidence>
<dbReference type="InterPro" id="IPR000403">
    <property type="entry name" value="PI3/4_kinase_cat_dom"/>
</dbReference>
<dbReference type="InterPro" id="IPR014009">
    <property type="entry name" value="PIK_FAT"/>
</dbReference>
<feature type="region of interest" description="Disordered" evidence="11">
    <location>
        <begin position="988"/>
        <end position="1007"/>
    </location>
</feature>
<keyword evidence="3" id="KW-0723">Serine/threonine-protein kinase</keyword>
<keyword evidence="18" id="KW-1185">Reference proteome</keyword>
<dbReference type="InterPro" id="IPR011009">
    <property type="entry name" value="Kinase-like_dom_sf"/>
</dbReference>
<dbReference type="SUPFAM" id="SSF47212">
    <property type="entry name" value="FKBP12-rapamycin-binding domain of FKBP-rapamycin-associated protein (FRAP)"/>
    <property type="match status" value="1"/>
</dbReference>
<dbReference type="InterPro" id="IPR009076">
    <property type="entry name" value="FRB_dom"/>
</dbReference>
<dbReference type="FunFam" id="1.20.120.150:FF:000001">
    <property type="entry name" value="Serine/threonine-protein kinase TOR"/>
    <property type="match status" value="1"/>
</dbReference>
<dbReference type="GO" id="GO:0038202">
    <property type="term" value="P:TORC1 signaling"/>
    <property type="evidence" value="ECO:0007669"/>
    <property type="project" value="TreeGrafter"/>
</dbReference>
<comment type="catalytic activity">
    <reaction evidence="10">
        <text>L-seryl-[protein] + ATP = O-phospho-L-seryl-[protein] + ADP + H(+)</text>
        <dbReference type="Rhea" id="RHEA:17989"/>
        <dbReference type="Rhea" id="RHEA-COMP:9863"/>
        <dbReference type="Rhea" id="RHEA-COMP:11604"/>
        <dbReference type="ChEBI" id="CHEBI:15378"/>
        <dbReference type="ChEBI" id="CHEBI:29999"/>
        <dbReference type="ChEBI" id="CHEBI:30616"/>
        <dbReference type="ChEBI" id="CHEBI:83421"/>
        <dbReference type="ChEBI" id="CHEBI:456216"/>
        <dbReference type="EC" id="2.7.11.1"/>
    </reaction>
</comment>
<dbReference type="Proteomes" id="UP000663870">
    <property type="component" value="Unassembled WGS sequence"/>
</dbReference>
<dbReference type="Pfam" id="PF00454">
    <property type="entry name" value="PI3_PI4_kinase"/>
    <property type="match status" value="1"/>
</dbReference>
<dbReference type="InterPro" id="IPR003151">
    <property type="entry name" value="PIK-rel_kinase_FAT"/>
</dbReference>
<dbReference type="FunFam" id="3.30.1010.10:FF:000006">
    <property type="entry name" value="Serine/threonine-protein kinase TOR"/>
    <property type="match status" value="1"/>
</dbReference>
<dbReference type="Gene3D" id="1.20.120.150">
    <property type="entry name" value="FKBP12-rapamycin binding domain"/>
    <property type="match status" value="1"/>
</dbReference>
<evidence type="ECO:0000256" key="4">
    <source>
        <dbReference type="ARBA" id="ARBA00022679"/>
    </source>
</evidence>
<dbReference type="Pfam" id="PF23593">
    <property type="entry name" value="HEAT_ATR"/>
    <property type="match status" value="1"/>
</dbReference>
<evidence type="ECO:0000313" key="18">
    <source>
        <dbReference type="Proteomes" id="UP000663870"/>
    </source>
</evidence>
<feature type="domain" description="PI3K/PI4K catalytic" evidence="12">
    <location>
        <begin position="675"/>
        <end position="989"/>
    </location>
</feature>
<dbReference type="InterPro" id="IPR026683">
    <property type="entry name" value="TOR_cat"/>
</dbReference>
<dbReference type="GO" id="GO:0005737">
    <property type="term" value="C:cytoplasm"/>
    <property type="evidence" value="ECO:0007669"/>
    <property type="project" value="TreeGrafter"/>
</dbReference>
<evidence type="ECO:0000313" key="16">
    <source>
        <dbReference type="EMBL" id="CAF1612549.1"/>
    </source>
</evidence>
<dbReference type="GO" id="GO:0016242">
    <property type="term" value="P:negative regulation of macroautophagy"/>
    <property type="evidence" value="ECO:0007669"/>
    <property type="project" value="TreeGrafter"/>
</dbReference>
<dbReference type="PROSITE" id="PS51189">
    <property type="entry name" value="FAT"/>
    <property type="match status" value="1"/>
</dbReference>
<dbReference type="InterPro" id="IPR036738">
    <property type="entry name" value="FRB_sf"/>
</dbReference>
<dbReference type="AlphaFoldDB" id="A0A815IUC6"/>
<dbReference type="SUPFAM" id="SSF56112">
    <property type="entry name" value="Protein kinase-like (PK-like)"/>
    <property type="match status" value="1"/>
</dbReference>